<keyword evidence="2" id="KW-1185">Reference proteome</keyword>
<protein>
    <submittedName>
        <fullName evidence="1">Uncharacterized protein</fullName>
    </submittedName>
</protein>
<gene>
    <name evidence="1" type="ORF">TorRG33x02_326170</name>
</gene>
<sequence length="76" mass="8295">MRQASLSISFYKFYHSIKSKQSDSITTNFQLCVIAKLTPSTMAEASLKVGSVYCTTSACKAKMFPTSSRAIVTATE</sequence>
<reference evidence="2" key="1">
    <citation type="submission" date="2016-06" db="EMBL/GenBank/DDBJ databases">
        <title>Parallel loss of symbiosis genes in relatives of nitrogen-fixing non-legume Parasponia.</title>
        <authorList>
            <person name="Van Velzen R."/>
            <person name="Holmer R."/>
            <person name="Bu F."/>
            <person name="Rutten L."/>
            <person name="Van Zeijl A."/>
            <person name="Liu W."/>
            <person name="Santuari L."/>
            <person name="Cao Q."/>
            <person name="Sharma T."/>
            <person name="Shen D."/>
            <person name="Roswanjaya Y."/>
            <person name="Wardhani T."/>
            <person name="Kalhor M.S."/>
            <person name="Jansen J."/>
            <person name="Van den Hoogen J."/>
            <person name="Gungor B."/>
            <person name="Hartog M."/>
            <person name="Hontelez J."/>
            <person name="Verver J."/>
            <person name="Yang W.-C."/>
            <person name="Schijlen E."/>
            <person name="Repin R."/>
            <person name="Schilthuizen M."/>
            <person name="Schranz E."/>
            <person name="Heidstra R."/>
            <person name="Miyata K."/>
            <person name="Fedorova E."/>
            <person name="Kohlen W."/>
            <person name="Bisseling T."/>
            <person name="Smit S."/>
            <person name="Geurts R."/>
        </authorList>
    </citation>
    <scope>NUCLEOTIDE SEQUENCE [LARGE SCALE GENOMIC DNA]</scope>
    <source>
        <strain evidence="2">cv. RG33-2</strain>
    </source>
</reference>
<dbReference type="InParanoid" id="A0A2P5BC58"/>
<evidence type="ECO:0000313" key="1">
    <source>
        <dbReference type="EMBL" id="PON46368.1"/>
    </source>
</evidence>
<comment type="caution">
    <text evidence="1">The sequence shown here is derived from an EMBL/GenBank/DDBJ whole genome shotgun (WGS) entry which is preliminary data.</text>
</comment>
<name>A0A2P5BC58_TREOI</name>
<proteinExistence type="predicted"/>
<organism evidence="1 2">
    <name type="scientific">Trema orientale</name>
    <name type="common">Charcoal tree</name>
    <name type="synonym">Celtis orientalis</name>
    <dbReference type="NCBI Taxonomy" id="63057"/>
    <lineage>
        <taxon>Eukaryota</taxon>
        <taxon>Viridiplantae</taxon>
        <taxon>Streptophyta</taxon>
        <taxon>Embryophyta</taxon>
        <taxon>Tracheophyta</taxon>
        <taxon>Spermatophyta</taxon>
        <taxon>Magnoliopsida</taxon>
        <taxon>eudicotyledons</taxon>
        <taxon>Gunneridae</taxon>
        <taxon>Pentapetalae</taxon>
        <taxon>rosids</taxon>
        <taxon>fabids</taxon>
        <taxon>Rosales</taxon>
        <taxon>Cannabaceae</taxon>
        <taxon>Trema</taxon>
    </lineage>
</organism>
<dbReference type="EMBL" id="JXTC01000555">
    <property type="protein sequence ID" value="PON46368.1"/>
    <property type="molecule type" value="Genomic_DNA"/>
</dbReference>
<evidence type="ECO:0000313" key="2">
    <source>
        <dbReference type="Proteomes" id="UP000237000"/>
    </source>
</evidence>
<dbReference type="Proteomes" id="UP000237000">
    <property type="component" value="Unassembled WGS sequence"/>
</dbReference>
<accession>A0A2P5BC58</accession>
<dbReference type="AlphaFoldDB" id="A0A2P5BC58"/>